<dbReference type="EMBL" id="CANHGI010000005">
    <property type="protein sequence ID" value="CAI5450641.1"/>
    <property type="molecule type" value="Genomic_DNA"/>
</dbReference>
<sequence length="236" mass="27684">MFALRNYSRYSGSGNLGFLIALLFLITFIFLYDSNLRVENKLQQNTVLEKPAKTESSNKNLAGCNPSLDVDTVRMHKIFEKFQNCTESCENLEDFGVGYVVGEKKWWFVEPKCQELNILVAYNSPDSQAVQELERQITRLYNHDETAEITYIDFLWLGAEILAKNFDELRKLLSHAIICQINLEIELTEAKKLELVDFTREHRFVILKSEENLETSKMRVFLMDMEHRRCFRKFLS</sequence>
<organism evidence="2 3">
    <name type="scientific">Caenorhabditis angaria</name>
    <dbReference type="NCBI Taxonomy" id="860376"/>
    <lineage>
        <taxon>Eukaryota</taxon>
        <taxon>Metazoa</taxon>
        <taxon>Ecdysozoa</taxon>
        <taxon>Nematoda</taxon>
        <taxon>Chromadorea</taxon>
        <taxon>Rhabditida</taxon>
        <taxon>Rhabditina</taxon>
        <taxon>Rhabditomorpha</taxon>
        <taxon>Rhabditoidea</taxon>
        <taxon>Rhabditidae</taxon>
        <taxon>Peloderinae</taxon>
        <taxon>Caenorhabditis</taxon>
    </lineage>
</organism>
<keyword evidence="1" id="KW-0812">Transmembrane</keyword>
<keyword evidence="1" id="KW-1133">Transmembrane helix</keyword>
<dbReference type="AlphaFoldDB" id="A0A9P1N784"/>
<feature type="transmembrane region" description="Helical" evidence="1">
    <location>
        <begin position="12"/>
        <end position="32"/>
    </location>
</feature>
<accession>A0A9P1N784</accession>
<protein>
    <submittedName>
        <fullName evidence="2">Uncharacterized protein</fullName>
    </submittedName>
</protein>
<gene>
    <name evidence="2" type="ORF">CAMP_LOCUS13278</name>
</gene>
<reference evidence="2" key="1">
    <citation type="submission" date="2022-11" db="EMBL/GenBank/DDBJ databases">
        <authorList>
            <person name="Kikuchi T."/>
        </authorList>
    </citation>
    <scope>NUCLEOTIDE SEQUENCE</scope>
    <source>
        <strain evidence="2">PS1010</strain>
    </source>
</reference>
<dbReference type="Proteomes" id="UP001152747">
    <property type="component" value="Unassembled WGS sequence"/>
</dbReference>
<name>A0A9P1N784_9PELO</name>
<evidence type="ECO:0000256" key="1">
    <source>
        <dbReference type="SAM" id="Phobius"/>
    </source>
</evidence>
<comment type="caution">
    <text evidence="2">The sequence shown here is derived from an EMBL/GenBank/DDBJ whole genome shotgun (WGS) entry which is preliminary data.</text>
</comment>
<evidence type="ECO:0000313" key="3">
    <source>
        <dbReference type="Proteomes" id="UP001152747"/>
    </source>
</evidence>
<keyword evidence="3" id="KW-1185">Reference proteome</keyword>
<evidence type="ECO:0000313" key="2">
    <source>
        <dbReference type="EMBL" id="CAI5450641.1"/>
    </source>
</evidence>
<proteinExistence type="predicted"/>
<keyword evidence="1" id="KW-0472">Membrane</keyword>